<dbReference type="EMBL" id="JAGUCO010000004">
    <property type="protein sequence ID" value="MBS2098302.1"/>
    <property type="molecule type" value="Genomic_DNA"/>
</dbReference>
<reference evidence="2 3" key="1">
    <citation type="journal article" date="2015" name="Int. J. Syst. Evol. Microbiol.">
        <title>Carboxylicivirga linearis sp. nov., isolated from a sea cucumber culture pond.</title>
        <authorList>
            <person name="Wang F.Q."/>
            <person name="Zhou Y.X."/>
            <person name="Lin X.Z."/>
            <person name="Chen G.J."/>
            <person name="Du Z.J."/>
        </authorList>
    </citation>
    <scope>NUCLEOTIDE SEQUENCE [LARGE SCALE GENOMIC DNA]</scope>
    <source>
        <strain evidence="2 3">FB218</strain>
    </source>
</reference>
<dbReference type="Proteomes" id="UP000708576">
    <property type="component" value="Unassembled WGS sequence"/>
</dbReference>
<gene>
    <name evidence="2" type="ORF">KEM10_08415</name>
</gene>
<evidence type="ECO:0000313" key="2">
    <source>
        <dbReference type="EMBL" id="MBS2098302.1"/>
    </source>
</evidence>
<feature type="domain" description="Chorismatase FkbO/Hyg5-like N-terminal" evidence="1">
    <location>
        <begin position="112"/>
        <end position="220"/>
    </location>
</feature>
<dbReference type="SUPFAM" id="SSF55298">
    <property type="entry name" value="YjgF-like"/>
    <property type="match status" value="2"/>
</dbReference>
<organism evidence="2 3">
    <name type="scientific">Carboxylicivirga linearis</name>
    <dbReference type="NCBI Taxonomy" id="1628157"/>
    <lineage>
        <taxon>Bacteria</taxon>
        <taxon>Pseudomonadati</taxon>
        <taxon>Bacteroidota</taxon>
        <taxon>Bacteroidia</taxon>
        <taxon>Marinilabiliales</taxon>
        <taxon>Marinilabiliaceae</taxon>
        <taxon>Carboxylicivirga</taxon>
    </lineage>
</organism>
<evidence type="ECO:0000313" key="3">
    <source>
        <dbReference type="Proteomes" id="UP000708576"/>
    </source>
</evidence>
<dbReference type="CDD" id="cd00448">
    <property type="entry name" value="YjgF_YER057c_UK114_family"/>
    <property type="match status" value="1"/>
</dbReference>
<comment type="caution">
    <text evidence="2">The sequence shown here is derived from an EMBL/GenBank/DDBJ whole genome shotgun (WGS) entry which is preliminary data.</text>
</comment>
<dbReference type="Pfam" id="PF21168">
    <property type="entry name" value="FkbO_Hyg5-like_N"/>
    <property type="match status" value="1"/>
</dbReference>
<proteinExistence type="predicted"/>
<protein>
    <recommendedName>
        <fullName evidence="1">Chorismatase FkbO/Hyg5-like N-terminal domain-containing protein</fullName>
    </recommendedName>
</protein>
<evidence type="ECO:0000259" key="1">
    <source>
        <dbReference type="Pfam" id="PF21168"/>
    </source>
</evidence>
<dbReference type="RefSeq" id="WP_212215546.1">
    <property type="nucleotide sequence ID" value="NZ_JAGUCO010000004.1"/>
</dbReference>
<dbReference type="InterPro" id="IPR035959">
    <property type="entry name" value="RutC-like_sf"/>
</dbReference>
<dbReference type="PANTHER" id="PTHR11803">
    <property type="entry name" value="2-IMINOBUTANOATE/2-IMINOPROPANOATE DEAMINASE RIDA"/>
    <property type="match status" value="1"/>
</dbReference>
<name>A0ABS5JTU3_9BACT</name>
<sequence length="404" mass="45661">MTGNVIKRVYKVIQPLERGDLHREWQSCINQISQLKLNHIFKITVFVDEKNWKNALNELPSKLKAVFPNTCPAFTFLSQTPGSNKITMEVGLVNNDKVSISHKMYHNTSFSLIEYEGNTELWASGLGLTSDINDITSSATQAFEELISLLASEGFSLNDVVRQWNYIPKILGFEMKDGKEWQHYQLFNEVRRHYYNTHRTVEGYPAATGIGVAKGSVSIDICAIKTKDADNIYSINNPEQVNAYQYKQDVLIGELVDGTRTKQAPQFERAKLISQPKSGTLFISGTASIKGQYTIGIDNIDEQTNTTLGLMQKLSATAQHTNEYSTNNSICYSYARVYIKNTEDFKAVQSICKDELQNIPINFVQADVCRDNLLVEIEAEMNMKPQKDMPYNSPVDACHHSLQQ</sequence>
<dbReference type="InterPro" id="IPR006175">
    <property type="entry name" value="YjgF/YER057c/UK114"/>
</dbReference>
<dbReference type="Gene3D" id="3.30.1330.40">
    <property type="entry name" value="RutC-like"/>
    <property type="match status" value="2"/>
</dbReference>
<dbReference type="InterPro" id="IPR049368">
    <property type="entry name" value="FkbO_Hyg5-like_N"/>
</dbReference>
<keyword evidence="3" id="KW-1185">Reference proteome</keyword>
<accession>A0ABS5JTU3</accession>
<dbReference type="PANTHER" id="PTHR11803:SF59">
    <property type="entry name" value="ENDORIBONUCLEASE"/>
    <property type="match status" value="1"/>
</dbReference>